<feature type="compositionally biased region" description="Basic and acidic residues" evidence="1">
    <location>
        <begin position="11"/>
        <end position="20"/>
    </location>
</feature>
<feature type="compositionally biased region" description="Acidic residues" evidence="1">
    <location>
        <begin position="21"/>
        <end position="44"/>
    </location>
</feature>
<dbReference type="OrthoDB" id="3202607at2759"/>
<evidence type="ECO:0000256" key="1">
    <source>
        <dbReference type="SAM" id="MobiDB-lite"/>
    </source>
</evidence>
<evidence type="ECO:0000313" key="2">
    <source>
        <dbReference type="EMBL" id="KAF7298284.1"/>
    </source>
</evidence>
<dbReference type="EMBL" id="JACAZE010000015">
    <property type="protein sequence ID" value="KAF7298284.1"/>
    <property type="molecule type" value="Genomic_DNA"/>
</dbReference>
<feature type="compositionally biased region" description="Acidic residues" evidence="1">
    <location>
        <begin position="1"/>
        <end position="10"/>
    </location>
</feature>
<evidence type="ECO:0000313" key="3">
    <source>
        <dbReference type="Proteomes" id="UP000613580"/>
    </source>
</evidence>
<dbReference type="Proteomes" id="UP000613580">
    <property type="component" value="Unassembled WGS sequence"/>
</dbReference>
<comment type="caution">
    <text evidence="2">The sequence shown here is derived from an EMBL/GenBank/DDBJ whole genome shotgun (WGS) entry which is preliminary data.</text>
</comment>
<dbReference type="AlphaFoldDB" id="A0A8H6W3U2"/>
<name>A0A8H6W3U2_MYCCL</name>
<gene>
    <name evidence="2" type="ORF">HMN09_01050600</name>
</gene>
<organism evidence="2 3">
    <name type="scientific">Mycena chlorophos</name>
    <name type="common">Agaric fungus</name>
    <name type="synonym">Agaricus chlorophos</name>
    <dbReference type="NCBI Taxonomy" id="658473"/>
    <lineage>
        <taxon>Eukaryota</taxon>
        <taxon>Fungi</taxon>
        <taxon>Dikarya</taxon>
        <taxon>Basidiomycota</taxon>
        <taxon>Agaricomycotina</taxon>
        <taxon>Agaricomycetes</taxon>
        <taxon>Agaricomycetidae</taxon>
        <taxon>Agaricales</taxon>
        <taxon>Marasmiineae</taxon>
        <taxon>Mycenaceae</taxon>
        <taxon>Mycena</taxon>
    </lineage>
</organism>
<feature type="region of interest" description="Disordered" evidence="1">
    <location>
        <begin position="123"/>
        <end position="142"/>
    </location>
</feature>
<feature type="region of interest" description="Disordered" evidence="1">
    <location>
        <begin position="281"/>
        <end position="319"/>
    </location>
</feature>
<reference evidence="2" key="1">
    <citation type="submission" date="2020-05" db="EMBL/GenBank/DDBJ databases">
        <title>Mycena genomes resolve the evolution of fungal bioluminescence.</title>
        <authorList>
            <person name="Tsai I.J."/>
        </authorList>
    </citation>
    <scope>NUCLEOTIDE SEQUENCE</scope>
    <source>
        <strain evidence="2">110903Hualien_Pintung</strain>
    </source>
</reference>
<proteinExistence type="predicted"/>
<accession>A0A8H6W3U2</accession>
<feature type="region of interest" description="Disordered" evidence="1">
    <location>
        <begin position="1"/>
        <end position="100"/>
    </location>
</feature>
<sequence>MEIIDVDAEDLVQRAAKELREDSDDDSSDDHSEDAEEAGEEPIDTESHSEDAGHMPSVTEAASQLQWRSLKRKRAEPDEDDLCYEDRHSPKPPIDCSASSASNAAVGAPAACEPMAYDRQRARCRKKRKTQRDAAQEASGSKTKLFCGKRTAGAARKPVEIDLDSTPAREPVASSGFVCLSDPTLNGRREKAAKDASKRAPYTRPILLPTDGKYAKAELEAMGMTEDTWDGKSQVVYTDRGGREIVVLCGQPRDTPTSDWGREVAEAGFQLMNQLASKLSPLDSADHEGPGDAGAGDAEKKKRNLRRGDHRAETVGVGIGNGRKAPKNFHCDDDDAELLDTLLKSEPFIRIAGFANSIFLNFAPRLHEYYERTMDALFAWDPQLRRNFHHGTSVFPSCTFNFGPQTVTKPHLDLLNLAWGWCFITAFGQFDPNKGGHLILWDLKRFIRFPPGATIAILSALLRHSNVSIQQGETRYSFTQFAAGGLFRFVENGFQLNESVAKQVSRMSETERNAFIDARAARFSEGLKMYNVRSQ</sequence>
<protein>
    <submittedName>
        <fullName evidence="2">Uncharacterized protein</fullName>
    </submittedName>
</protein>
<dbReference type="Gene3D" id="3.60.130.30">
    <property type="match status" value="1"/>
</dbReference>
<keyword evidence="3" id="KW-1185">Reference proteome</keyword>